<name>A0AA37NQQ7_9BACT</name>
<protein>
    <recommendedName>
        <fullName evidence="4">OmpA-like domain-containing protein</fullName>
    </recommendedName>
</protein>
<dbReference type="Gene3D" id="3.30.1330.60">
    <property type="entry name" value="OmpA-like domain"/>
    <property type="match status" value="1"/>
</dbReference>
<evidence type="ECO:0000256" key="1">
    <source>
        <dbReference type="SAM" id="MobiDB-lite"/>
    </source>
</evidence>
<accession>A0AA37NQQ7</accession>
<reference evidence="2" key="1">
    <citation type="submission" date="2022-01" db="EMBL/GenBank/DDBJ databases">
        <title>Novel bile acid biosynthetic pathways are enriched in the microbiome of centenarians.</title>
        <authorList>
            <person name="Sato Y."/>
            <person name="Atarashi K."/>
            <person name="Plichta R.D."/>
            <person name="Arai Y."/>
            <person name="Sasajima S."/>
            <person name="Kearney M.S."/>
            <person name="Suda W."/>
            <person name="Takeshita K."/>
            <person name="Sasaki T."/>
            <person name="Okamoto S."/>
            <person name="Skelly N.A."/>
            <person name="Okamura Y."/>
            <person name="Vlamakis H."/>
            <person name="Li Y."/>
            <person name="Tanoue T."/>
            <person name="Takei H."/>
            <person name="Nittono H."/>
            <person name="Narushima S."/>
            <person name="Irie J."/>
            <person name="Itoh H."/>
            <person name="Moriya K."/>
            <person name="Sugiura Y."/>
            <person name="Suematsu M."/>
            <person name="Moritoki N."/>
            <person name="Shibata S."/>
            <person name="Littman R.D."/>
            <person name="Fischbach A.M."/>
            <person name="Uwamino Y."/>
            <person name="Inoue T."/>
            <person name="Honda A."/>
            <person name="Hattori M."/>
            <person name="Murai T."/>
            <person name="Xavier J.R."/>
            <person name="Hirose N."/>
            <person name="Honda K."/>
        </authorList>
    </citation>
    <scope>NUCLEOTIDE SEQUENCE</scope>
    <source>
        <strain evidence="2">CE91-St16</strain>
    </source>
</reference>
<dbReference type="SUPFAM" id="SSF103088">
    <property type="entry name" value="OmpA-like"/>
    <property type="match status" value="1"/>
</dbReference>
<comment type="caution">
    <text evidence="2">The sequence shown here is derived from an EMBL/GenBank/DDBJ whole genome shotgun (WGS) entry which is preliminary data.</text>
</comment>
<evidence type="ECO:0000313" key="2">
    <source>
        <dbReference type="EMBL" id="GKI18087.1"/>
    </source>
</evidence>
<organism evidence="2 3">
    <name type="scientific">Alistipes finegoldii</name>
    <dbReference type="NCBI Taxonomy" id="214856"/>
    <lineage>
        <taxon>Bacteria</taxon>
        <taxon>Pseudomonadati</taxon>
        <taxon>Bacteroidota</taxon>
        <taxon>Bacteroidia</taxon>
        <taxon>Bacteroidales</taxon>
        <taxon>Rikenellaceae</taxon>
        <taxon>Alistipes</taxon>
    </lineage>
</organism>
<dbReference type="AlphaFoldDB" id="A0AA37NQQ7"/>
<proteinExistence type="predicted"/>
<gene>
    <name evidence="2" type="ORF">CE91St16_09950</name>
</gene>
<dbReference type="EMBL" id="BQOL01000001">
    <property type="protein sequence ID" value="GKI18087.1"/>
    <property type="molecule type" value="Genomic_DNA"/>
</dbReference>
<sequence>MILSLTMRLNLILFVTSLAGLLLPGMSYAHKQPVSDTLALRVYFRQGYAAPESDYRANGERMQAFVSALKTIQEDPTRRLKTIHVAAGCSPEGTAAANRRLSAKRVSNVAAYLRSHLALPDSLVQERSLGIDWQGLIELVEVSDMRHRDEVLALLRNTPEWIVRNGQVVDGRMRRLGMLHGGRPYWYMYEHLFPELRNSGVSVVSVIERLPESCPEADSVFASVQPATPVEMPVEDAPATSLLADSVASATELPAAVSVSSAPKNSPPTFLGPENKSSV</sequence>
<dbReference type="Proteomes" id="UP001055105">
    <property type="component" value="Unassembled WGS sequence"/>
</dbReference>
<evidence type="ECO:0000313" key="3">
    <source>
        <dbReference type="Proteomes" id="UP001055105"/>
    </source>
</evidence>
<feature type="region of interest" description="Disordered" evidence="1">
    <location>
        <begin position="256"/>
        <end position="279"/>
    </location>
</feature>
<evidence type="ECO:0008006" key="4">
    <source>
        <dbReference type="Google" id="ProtNLM"/>
    </source>
</evidence>
<dbReference type="InterPro" id="IPR036737">
    <property type="entry name" value="OmpA-like_sf"/>
</dbReference>
<feature type="compositionally biased region" description="Polar residues" evidence="1">
    <location>
        <begin position="258"/>
        <end position="268"/>
    </location>
</feature>